<dbReference type="OrthoDB" id="4153516at2759"/>
<reference evidence="2 3" key="1">
    <citation type="submission" date="2016-04" db="EMBL/GenBank/DDBJ databases">
        <title>Draft genome of Fonsecaea erecta CBS 125763.</title>
        <authorList>
            <person name="Weiss V.A."/>
            <person name="Vicente V.A."/>
            <person name="Raittz R.T."/>
            <person name="Moreno L.F."/>
            <person name="De Souza E.M."/>
            <person name="Pedrosa F.O."/>
            <person name="Steffens M.B."/>
            <person name="Faoro H."/>
            <person name="Tadra-Sfeir M.Z."/>
            <person name="Najafzadeh M.J."/>
            <person name="Felipe M.S."/>
            <person name="Teixeira M."/>
            <person name="Sun J."/>
            <person name="Xi L."/>
            <person name="Gomes R."/>
            <person name="De Azevedo C.M."/>
            <person name="Salgado C.G."/>
            <person name="Da Silva M.B."/>
            <person name="Nascimento M.F."/>
            <person name="Queiroz-Telles F."/>
            <person name="Attili D.S."/>
            <person name="Gorbushina A."/>
        </authorList>
    </citation>
    <scope>NUCLEOTIDE SEQUENCE [LARGE SCALE GENOMIC DNA]</scope>
    <source>
        <strain evidence="2 3">CBS 125763</strain>
    </source>
</reference>
<accession>A0A178ZDJ8</accession>
<proteinExistence type="predicted"/>
<dbReference type="RefSeq" id="XP_018690898.1">
    <property type="nucleotide sequence ID" value="XM_018839777.1"/>
</dbReference>
<comment type="caution">
    <text evidence="2">The sequence shown here is derived from an EMBL/GenBank/DDBJ whole genome shotgun (WGS) entry which is preliminary data.</text>
</comment>
<dbReference type="Proteomes" id="UP000078343">
    <property type="component" value="Unassembled WGS sequence"/>
</dbReference>
<dbReference type="GeneID" id="30012437"/>
<sequence>MLDPKDRLSPIKKVKAALVRSAIKSPTSASDKINHAGERVSELNSCMEDIYFGDPKSRESLSSNPGDTAKHQAERKQCTTDNWKAEIERRIIAESKMVDHAYADQNPFRNQAYGHGDGQK</sequence>
<feature type="compositionally biased region" description="Basic and acidic residues" evidence="1">
    <location>
        <begin position="68"/>
        <end position="81"/>
    </location>
</feature>
<protein>
    <submittedName>
        <fullName evidence="2">Uncharacterized protein</fullName>
    </submittedName>
</protein>
<gene>
    <name evidence="2" type="ORF">AYL99_08269</name>
</gene>
<evidence type="ECO:0000313" key="2">
    <source>
        <dbReference type="EMBL" id="OAP57531.1"/>
    </source>
</evidence>
<evidence type="ECO:0000256" key="1">
    <source>
        <dbReference type="SAM" id="MobiDB-lite"/>
    </source>
</evidence>
<evidence type="ECO:0000313" key="3">
    <source>
        <dbReference type="Proteomes" id="UP000078343"/>
    </source>
</evidence>
<organism evidence="2 3">
    <name type="scientific">Fonsecaea erecta</name>
    <dbReference type="NCBI Taxonomy" id="1367422"/>
    <lineage>
        <taxon>Eukaryota</taxon>
        <taxon>Fungi</taxon>
        <taxon>Dikarya</taxon>
        <taxon>Ascomycota</taxon>
        <taxon>Pezizomycotina</taxon>
        <taxon>Eurotiomycetes</taxon>
        <taxon>Chaetothyriomycetidae</taxon>
        <taxon>Chaetothyriales</taxon>
        <taxon>Herpotrichiellaceae</taxon>
        <taxon>Fonsecaea</taxon>
    </lineage>
</organism>
<feature type="region of interest" description="Disordered" evidence="1">
    <location>
        <begin position="54"/>
        <end position="81"/>
    </location>
</feature>
<keyword evidence="3" id="KW-1185">Reference proteome</keyword>
<dbReference type="EMBL" id="LVYI01000007">
    <property type="protein sequence ID" value="OAP57531.1"/>
    <property type="molecule type" value="Genomic_DNA"/>
</dbReference>
<dbReference type="AlphaFoldDB" id="A0A178ZDJ8"/>
<name>A0A178ZDJ8_9EURO</name>